<dbReference type="GO" id="GO:0003700">
    <property type="term" value="F:DNA-binding transcription factor activity"/>
    <property type="evidence" value="ECO:0007669"/>
    <property type="project" value="InterPro"/>
</dbReference>
<evidence type="ECO:0000256" key="1">
    <source>
        <dbReference type="ARBA" id="ARBA00004123"/>
    </source>
</evidence>
<evidence type="ECO:0000313" key="8">
    <source>
        <dbReference type="EMBL" id="MBW90388.1"/>
    </source>
</evidence>
<sequence length="327" mass="36173">MAKSAGKVSHLDDDDEHDGYDSSSYRGEVGKVDGKTSERKAHRSKHSETEQRRRSKINERFQLLRDLIPQNDQKRDKASFLLEVIEYIQFLQEKLQIYEASYQGWNQEPTKLVPWKNHYTPTETVMDHPQVKNASAQENSALHTDVQNPMEPDPSTAAMYRPVTPAAHFNVQAESNMFTAAERSSMPTQTLQESLSDAENLVYQMESHPWQGQSCATDCAAPNVTLSGQEDPMGESGSSNFSSAHSQGVLNTLTKALQSSGVDLAQTSISVQINVSKRVNSGTTCTTSSSKAQENQYVNSGAMEQTGVGRSVEATGQAQKRPRTQKI</sequence>
<feature type="compositionally biased region" description="Basic and acidic residues" evidence="6">
    <location>
        <begin position="28"/>
        <end position="39"/>
    </location>
</feature>
<dbReference type="InterPro" id="IPR036638">
    <property type="entry name" value="HLH_DNA-bd_sf"/>
</dbReference>
<dbReference type="GO" id="GO:0046983">
    <property type="term" value="F:protein dimerization activity"/>
    <property type="evidence" value="ECO:0007669"/>
    <property type="project" value="InterPro"/>
</dbReference>
<dbReference type="PROSITE" id="PS50888">
    <property type="entry name" value="BHLH"/>
    <property type="match status" value="1"/>
</dbReference>
<dbReference type="FunFam" id="4.10.280.10:FF:000093">
    <property type="entry name" value="BHLH domain class transcription factor"/>
    <property type="match status" value="1"/>
</dbReference>
<dbReference type="InterPro" id="IPR011598">
    <property type="entry name" value="bHLH_dom"/>
</dbReference>
<keyword evidence="4" id="KW-0804">Transcription</keyword>
<keyword evidence="2" id="KW-0805">Transcription regulation</keyword>
<dbReference type="PANTHER" id="PTHR46412:SF9">
    <property type="entry name" value="TRANSCRIPTION FACTOR BIM3"/>
    <property type="match status" value="1"/>
</dbReference>
<evidence type="ECO:0000256" key="4">
    <source>
        <dbReference type="ARBA" id="ARBA00023163"/>
    </source>
</evidence>
<feature type="region of interest" description="Disordered" evidence="6">
    <location>
        <begin position="1"/>
        <end position="56"/>
    </location>
</feature>
<reference evidence="8" key="1">
    <citation type="submission" date="2018-02" db="EMBL/GenBank/DDBJ databases">
        <title>Rhizophora mucronata_Transcriptome.</title>
        <authorList>
            <person name="Meera S.P."/>
            <person name="Sreeshan A."/>
            <person name="Augustine A."/>
        </authorList>
    </citation>
    <scope>NUCLEOTIDE SEQUENCE</scope>
    <source>
        <tissue evidence="8">Leaf</tissue>
    </source>
</reference>
<dbReference type="PANTHER" id="PTHR46412">
    <property type="entry name" value="BES1-INTERACTING MYC-LIKE PROTEIN"/>
    <property type="match status" value="1"/>
</dbReference>
<evidence type="ECO:0000256" key="2">
    <source>
        <dbReference type="ARBA" id="ARBA00023015"/>
    </source>
</evidence>
<dbReference type="GO" id="GO:0006351">
    <property type="term" value="P:DNA-templated transcription"/>
    <property type="evidence" value="ECO:0007669"/>
    <property type="project" value="InterPro"/>
</dbReference>
<dbReference type="Gene3D" id="4.10.280.10">
    <property type="entry name" value="Helix-loop-helix DNA-binding domain"/>
    <property type="match status" value="1"/>
</dbReference>
<protein>
    <recommendedName>
        <fullName evidence="7">BHLH domain-containing protein</fullName>
    </recommendedName>
</protein>
<evidence type="ECO:0000256" key="6">
    <source>
        <dbReference type="SAM" id="MobiDB-lite"/>
    </source>
</evidence>
<feature type="region of interest" description="Disordered" evidence="6">
    <location>
        <begin position="281"/>
        <end position="327"/>
    </location>
</feature>
<dbReference type="CDD" id="cd11453">
    <property type="entry name" value="bHLH_AtBIM_like"/>
    <property type="match status" value="1"/>
</dbReference>
<evidence type="ECO:0000259" key="7">
    <source>
        <dbReference type="PROSITE" id="PS50888"/>
    </source>
</evidence>
<evidence type="ECO:0000256" key="5">
    <source>
        <dbReference type="ARBA" id="ARBA00023242"/>
    </source>
</evidence>
<dbReference type="InterPro" id="IPR044295">
    <property type="entry name" value="BIM1/2/3"/>
</dbReference>
<feature type="compositionally biased region" description="Polar residues" evidence="6">
    <location>
        <begin position="281"/>
        <end position="303"/>
    </location>
</feature>
<dbReference type="AlphaFoldDB" id="A0A2P2JA92"/>
<organism evidence="8">
    <name type="scientific">Rhizophora mucronata</name>
    <name type="common">Asiatic mangrove</name>
    <dbReference type="NCBI Taxonomy" id="61149"/>
    <lineage>
        <taxon>Eukaryota</taxon>
        <taxon>Viridiplantae</taxon>
        <taxon>Streptophyta</taxon>
        <taxon>Embryophyta</taxon>
        <taxon>Tracheophyta</taxon>
        <taxon>Spermatophyta</taxon>
        <taxon>Magnoliopsida</taxon>
        <taxon>eudicotyledons</taxon>
        <taxon>Gunneridae</taxon>
        <taxon>Pentapetalae</taxon>
        <taxon>rosids</taxon>
        <taxon>fabids</taxon>
        <taxon>Malpighiales</taxon>
        <taxon>Rhizophoraceae</taxon>
        <taxon>Rhizophora</taxon>
    </lineage>
</organism>
<dbReference type="EMBL" id="GGEC01009905">
    <property type="protein sequence ID" value="MBW90388.1"/>
    <property type="molecule type" value="Transcribed_RNA"/>
</dbReference>
<dbReference type="SUPFAM" id="SSF47459">
    <property type="entry name" value="HLH, helix-loop-helix DNA-binding domain"/>
    <property type="match status" value="1"/>
</dbReference>
<evidence type="ECO:0000256" key="3">
    <source>
        <dbReference type="ARBA" id="ARBA00023125"/>
    </source>
</evidence>
<keyword evidence="5" id="KW-0539">Nucleus</keyword>
<accession>A0A2P2JA92</accession>
<name>A0A2P2JA92_RHIMU</name>
<comment type="subcellular location">
    <subcellularLocation>
        <location evidence="1">Nucleus</location>
    </subcellularLocation>
</comment>
<keyword evidence="3" id="KW-0238">DNA-binding</keyword>
<dbReference type="GO" id="GO:0003677">
    <property type="term" value="F:DNA binding"/>
    <property type="evidence" value="ECO:0007669"/>
    <property type="project" value="UniProtKB-KW"/>
</dbReference>
<dbReference type="GO" id="GO:0005634">
    <property type="term" value="C:nucleus"/>
    <property type="evidence" value="ECO:0007669"/>
    <property type="project" value="UniProtKB-SubCell"/>
</dbReference>
<feature type="compositionally biased region" description="Basic and acidic residues" evidence="6">
    <location>
        <begin position="46"/>
        <end position="56"/>
    </location>
</feature>
<dbReference type="SMART" id="SM00353">
    <property type="entry name" value="HLH"/>
    <property type="match status" value="1"/>
</dbReference>
<dbReference type="Pfam" id="PF00010">
    <property type="entry name" value="HLH"/>
    <property type="match status" value="1"/>
</dbReference>
<proteinExistence type="predicted"/>
<feature type="domain" description="BHLH" evidence="7">
    <location>
        <begin position="41"/>
        <end position="91"/>
    </location>
</feature>